<sequence>MTPVSLPLDRNPPLNPPLLSGRNALCLLVQREICPRTKHTPKRRWGEASQWNYNSSSVPKTEPARDAKRGLISWAEAESLRHLSAQYCPLVPPPSGDHTVKIIDCQTGICLKVLMGHRRTPWV</sequence>
<dbReference type="GO" id="GO:0000045">
    <property type="term" value="P:autophagosome assembly"/>
    <property type="evidence" value="ECO:0007669"/>
    <property type="project" value="TreeGrafter"/>
</dbReference>
<evidence type="ECO:0000313" key="2">
    <source>
        <dbReference type="Proteomes" id="UP000807159"/>
    </source>
</evidence>
<dbReference type="Proteomes" id="UP000807159">
    <property type="component" value="Chromosome 14"/>
</dbReference>
<name>A0A8T2XCW4_POPDE</name>
<comment type="caution">
    <text evidence="1">The sequence shown here is derived from an EMBL/GenBank/DDBJ whole genome shotgun (WGS) entry which is preliminary data.</text>
</comment>
<feature type="non-terminal residue" evidence="1">
    <location>
        <position position="1"/>
    </location>
</feature>
<dbReference type="PANTHER" id="PTHR22874:SF8">
    <property type="entry name" value="TRANSDUCIN FAMILY PROTEIN _ WD-40 REPEAT FAMILY PROTEIN"/>
    <property type="match status" value="1"/>
</dbReference>
<dbReference type="GO" id="GO:0080008">
    <property type="term" value="C:Cul4-RING E3 ubiquitin ligase complex"/>
    <property type="evidence" value="ECO:0007669"/>
    <property type="project" value="TreeGrafter"/>
</dbReference>
<protein>
    <submittedName>
        <fullName evidence="1">Uncharacterized protein</fullName>
    </submittedName>
</protein>
<dbReference type="GO" id="GO:1990756">
    <property type="term" value="F:ubiquitin-like ligase-substrate adaptor activity"/>
    <property type="evidence" value="ECO:0007669"/>
    <property type="project" value="TreeGrafter"/>
</dbReference>
<gene>
    <name evidence="1" type="ORF">H0E87_025188</name>
</gene>
<dbReference type="GO" id="GO:0000423">
    <property type="term" value="P:mitophagy"/>
    <property type="evidence" value="ECO:0007669"/>
    <property type="project" value="TreeGrafter"/>
</dbReference>
<accession>A0A8T2XCW4</accession>
<dbReference type="EMBL" id="JACEGQ020000014">
    <property type="protein sequence ID" value="KAH8489867.1"/>
    <property type="molecule type" value="Genomic_DNA"/>
</dbReference>
<dbReference type="InterPro" id="IPR052596">
    <property type="entry name" value="AMBRA1_autophagy"/>
</dbReference>
<reference evidence="1" key="1">
    <citation type="journal article" date="2021" name="J. Hered.">
        <title>Genome Assembly of Salicaceae Populus deltoides (Eastern Cottonwood) I-69 Based on Nanopore Sequencing and Hi-C Technologies.</title>
        <authorList>
            <person name="Bai S."/>
            <person name="Wu H."/>
            <person name="Zhang J."/>
            <person name="Pan Z."/>
            <person name="Zhao W."/>
            <person name="Li Z."/>
            <person name="Tong C."/>
        </authorList>
    </citation>
    <scope>NUCLEOTIDE SEQUENCE</scope>
    <source>
        <tissue evidence="1">Leaf</tissue>
    </source>
</reference>
<proteinExistence type="predicted"/>
<organism evidence="1 2">
    <name type="scientific">Populus deltoides</name>
    <name type="common">Eastern poplar</name>
    <name type="synonym">Eastern cottonwood</name>
    <dbReference type="NCBI Taxonomy" id="3696"/>
    <lineage>
        <taxon>Eukaryota</taxon>
        <taxon>Viridiplantae</taxon>
        <taxon>Streptophyta</taxon>
        <taxon>Embryophyta</taxon>
        <taxon>Tracheophyta</taxon>
        <taxon>Spermatophyta</taxon>
        <taxon>Magnoliopsida</taxon>
        <taxon>eudicotyledons</taxon>
        <taxon>Gunneridae</taxon>
        <taxon>Pentapetalae</taxon>
        <taxon>rosids</taxon>
        <taxon>fabids</taxon>
        <taxon>Malpighiales</taxon>
        <taxon>Salicaceae</taxon>
        <taxon>Saliceae</taxon>
        <taxon>Populus</taxon>
    </lineage>
</organism>
<evidence type="ECO:0000313" key="1">
    <source>
        <dbReference type="EMBL" id="KAH8489867.1"/>
    </source>
</evidence>
<dbReference type="AlphaFoldDB" id="A0A8T2XCW4"/>
<keyword evidence="2" id="KW-1185">Reference proteome</keyword>
<dbReference type="PANTHER" id="PTHR22874">
    <property type="entry name" value="ACTIVATING MOLECULE IN BECN1-REGULATED AUTOPHAGY PROTEIN 1"/>
    <property type="match status" value="1"/>
</dbReference>